<dbReference type="PROSITE" id="PS51755">
    <property type="entry name" value="OMPR_PHOB"/>
    <property type="match status" value="1"/>
</dbReference>
<accession>A0A2D2C758</accession>
<keyword evidence="4 6" id="KW-0238">DNA-binding</keyword>
<dbReference type="GO" id="GO:0032993">
    <property type="term" value="C:protein-DNA complex"/>
    <property type="evidence" value="ECO:0007669"/>
    <property type="project" value="TreeGrafter"/>
</dbReference>
<dbReference type="InterPro" id="IPR036388">
    <property type="entry name" value="WH-like_DNA-bd_sf"/>
</dbReference>
<keyword evidence="2" id="KW-0902">Two-component regulatory system</keyword>
<evidence type="ECO:0000256" key="2">
    <source>
        <dbReference type="ARBA" id="ARBA00023012"/>
    </source>
</evidence>
<name>A0A2D2C758_9RHOB</name>
<keyword evidence="6" id="KW-0614">Plasmid</keyword>
<evidence type="ECO:0000256" key="4">
    <source>
        <dbReference type="ARBA" id="ARBA00023125"/>
    </source>
</evidence>
<dbReference type="GeneID" id="78900137"/>
<dbReference type="SUPFAM" id="SSF46894">
    <property type="entry name" value="C-terminal effector domain of the bipartite response regulators"/>
    <property type="match status" value="1"/>
</dbReference>
<dbReference type="GO" id="GO:0000976">
    <property type="term" value="F:transcription cis-regulatory region binding"/>
    <property type="evidence" value="ECO:0007669"/>
    <property type="project" value="TreeGrafter"/>
</dbReference>
<dbReference type="Pfam" id="PF00072">
    <property type="entry name" value="Response_reg"/>
    <property type="match status" value="1"/>
</dbReference>
<sequence>MRILLAEDDPRIAKRLDAALSAAGFVVETESDGEDAWHRGDTEDFDAIILDLGLPTLDGLTVLKEWRKVGRPAPVLILSARSQWEERVEGIEVGADDYVVKPFRMEEVVARIRALIRRAAREITFRIDIGHGLVLDTRLMQVKRNGVPLPLTPQEYRLLAYLAHQKGRVVSQLEIVEHLYAQDYERESNSVEVLVGRVRRRIGPDIIQTRRGFGYVLDANAE</sequence>
<dbReference type="PROSITE" id="PS50110">
    <property type="entry name" value="RESPONSE_REGULATORY"/>
    <property type="match status" value="1"/>
</dbReference>
<organism evidence="6 7">
    <name type="scientific">Paracoccus yeei</name>
    <dbReference type="NCBI Taxonomy" id="147645"/>
    <lineage>
        <taxon>Bacteria</taxon>
        <taxon>Pseudomonadati</taxon>
        <taxon>Pseudomonadota</taxon>
        <taxon>Alphaproteobacteria</taxon>
        <taxon>Rhodobacterales</taxon>
        <taxon>Paracoccaceae</taxon>
        <taxon>Paracoccus</taxon>
    </lineage>
</organism>
<evidence type="ECO:0000256" key="1">
    <source>
        <dbReference type="ARBA" id="ARBA00022553"/>
    </source>
</evidence>
<reference evidence="6 7" key="1">
    <citation type="submission" date="2017-10" db="EMBL/GenBank/DDBJ databases">
        <title>Complete genome sequence of Paracoccus yeei TT13 isolated from human skin.</title>
        <authorList>
            <person name="Lee K."/>
            <person name="Lim J.Y."/>
            <person name="Hwang I."/>
        </authorList>
    </citation>
    <scope>NUCLEOTIDE SEQUENCE [LARGE SCALE GENOMIC DNA]</scope>
    <source>
        <strain evidence="6 7">TT13</strain>
        <plasmid evidence="7">Plasmid ptt13-3</plasmid>
    </source>
</reference>
<dbReference type="RefSeq" id="WP_028719355.1">
    <property type="nucleotide sequence ID" value="NZ_CAJGAB010000026.1"/>
</dbReference>
<dbReference type="Gene3D" id="6.10.250.690">
    <property type="match status" value="1"/>
</dbReference>
<dbReference type="InterPro" id="IPR011006">
    <property type="entry name" value="CheY-like_superfamily"/>
</dbReference>
<dbReference type="Pfam" id="PF00486">
    <property type="entry name" value="Trans_reg_C"/>
    <property type="match status" value="1"/>
</dbReference>
<dbReference type="CDD" id="cd00383">
    <property type="entry name" value="trans_reg_C"/>
    <property type="match status" value="1"/>
</dbReference>
<geneLocation type="plasmid" evidence="7">
    <name>ptt13-3</name>
</geneLocation>
<protein>
    <submittedName>
        <fullName evidence="6">DNA-binding response regulator</fullName>
    </submittedName>
</protein>
<dbReference type="InterPro" id="IPR039420">
    <property type="entry name" value="WalR-like"/>
</dbReference>
<keyword evidence="1" id="KW-0597">Phosphoprotein</keyword>
<evidence type="ECO:0000313" key="6">
    <source>
        <dbReference type="EMBL" id="ATQ58316.1"/>
    </source>
</evidence>
<dbReference type="GO" id="GO:0006355">
    <property type="term" value="P:regulation of DNA-templated transcription"/>
    <property type="evidence" value="ECO:0007669"/>
    <property type="project" value="InterPro"/>
</dbReference>
<dbReference type="AlphaFoldDB" id="A0A2D2C758"/>
<keyword evidence="5" id="KW-0804">Transcription</keyword>
<evidence type="ECO:0000313" key="7">
    <source>
        <dbReference type="Proteomes" id="UP000229314"/>
    </source>
</evidence>
<dbReference type="Gene3D" id="3.40.50.2300">
    <property type="match status" value="1"/>
</dbReference>
<dbReference type="GO" id="GO:0000156">
    <property type="term" value="F:phosphorelay response regulator activity"/>
    <property type="evidence" value="ECO:0007669"/>
    <property type="project" value="TreeGrafter"/>
</dbReference>
<dbReference type="EMBL" id="CP024425">
    <property type="protein sequence ID" value="ATQ58316.1"/>
    <property type="molecule type" value="Genomic_DNA"/>
</dbReference>
<dbReference type="InterPro" id="IPR001867">
    <property type="entry name" value="OmpR/PhoB-type_DNA-bd"/>
</dbReference>
<dbReference type="SMART" id="SM00448">
    <property type="entry name" value="REC"/>
    <property type="match status" value="1"/>
</dbReference>
<dbReference type="InterPro" id="IPR001789">
    <property type="entry name" value="Sig_transdc_resp-reg_receiver"/>
</dbReference>
<dbReference type="Gene3D" id="1.10.10.10">
    <property type="entry name" value="Winged helix-like DNA-binding domain superfamily/Winged helix DNA-binding domain"/>
    <property type="match status" value="1"/>
</dbReference>
<dbReference type="PANTHER" id="PTHR48111">
    <property type="entry name" value="REGULATOR OF RPOS"/>
    <property type="match status" value="1"/>
</dbReference>
<dbReference type="Proteomes" id="UP000229314">
    <property type="component" value="Plasmid pTT13-3"/>
</dbReference>
<evidence type="ECO:0000256" key="5">
    <source>
        <dbReference type="ARBA" id="ARBA00023163"/>
    </source>
</evidence>
<dbReference type="GO" id="GO:0005829">
    <property type="term" value="C:cytosol"/>
    <property type="evidence" value="ECO:0007669"/>
    <property type="project" value="TreeGrafter"/>
</dbReference>
<dbReference type="OrthoDB" id="9802426at2"/>
<proteinExistence type="predicted"/>
<dbReference type="SMART" id="SM00862">
    <property type="entry name" value="Trans_reg_C"/>
    <property type="match status" value="1"/>
</dbReference>
<evidence type="ECO:0000256" key="3">
    <source>
        <dbReference type="ARBA" id="ARBA00023015"/>
    </source>
</evidence>
<dbReference type="InterPro" id="IPR016032">
    <property type="entry name" value="Sig_transdc_resp-reg_C-effctor"/>
</dbReference>
<dbReference type="SUPFAM" id="SSF52172">
    <property type="entry name" value="CheY-like"/>
    <property type="match status" value="1"/>
</dbReference>
<dbReference type="PANTHER" id="PTHR48111:SF37">
    <property type="entry name" value="RESPONSE REGULATOR PROTEIN CARR"/>
    <property type="match status" value="1"/>
</dbReference>
<gene>
    <name evidence="6" type="ORF">PYTT13_21080</name>
</gene>
<dbReference type="FunFam" id="3.40.50.2300:FF:000002">
    <property type="entry name" value="DNA-binding response regulator PhoP"/>
    <property type="match status" value="1"/>
</dbReference>
<keyword evidence="3" id="KW-0805">Transcription regulation</keyword>